<comment type="caution">
    <text evidence="1">The sequence shown here is derived from an EMBL/GenBank/DDBJ whole genome shotgun (WGS) entry which is preliminary data.</text>
</comment>
<sequence>MEYKTYKSTKDAISAFQKAASLRERWEYSVRNKASREEMEKKGLKTAVIGK</sequence>
<proteinExistence type="predicted"/>
<protein>
    <submittedName>
        <fullName evidence="1">Uncharacterized protein</fullName>
    </submittedName>
</protein>
<gene>
    <name evidence="1" type="ORF">IAB91_01955</name>
</gene>
<evidence type="ECO:0000313" key="1">
    <source>
        <dbReference type="EMBL" id="MBO8474040.1"/>
    </source>
</evidence>
<organism evidence="1 2">
    <name type="scientific">Candidatus Cryptobacteroides faecigallinarum</name>
    <dbReference type="NCBI Taxonomy" id="2840763"/>
    <lineage>
        <taxon>Bacteria</taxon>
        <taxon>Pseudomonadati</taxon>
        <taxon>Bacteroidota</taxon>
        <taxon>Bacteroidia</taxon>
        <taxon>Bacteroidales</taxon>
        <taxon>Candidatus Cryptobacteroides</taxon>
    </lineage>
</organism>
<reference evidence="1" key="2">
    <citation type="journal article" date="2021" name="PeerJ">
        <title>Extensive microbial diversity within the chicken gut microbiome revealed by metagenomics and culture.</title>
        <authorList>
            <person name="Gilroy R."/>
            <person name="Ravi A."/>
            <person name="Getino M."/>
            <person name="Pursley I."/>
            <person name="Horton D.L."/>
            <person name="Alikhan N.F."/>
            <person name="Baker D."/>
            <person name="Gharbi K."/>
            <person name="Hall N."/>
            <person name="Watson M."/>
            <person name="Adriaenssens E.M."/>
            <person name="Foster-Nyarko E."/>
            <person name="Jarju S."/>
            <person name="Secka A."/>
            <person name="Antonio M."/>
            <person name="Oren A."/>
            <person name="Chaudhuri R.R."/>
            <person name="La Ragione R."/>
            <person name="Hildebrand F."/>
            <person name="Pallen M.J."/>
        </authorList>
    </citation>
    <scope>NUCLEOTIDE SEQUENCE</scope>
    <source>
        <strain evidence="1">B1-13419</strain>
    </source>
</reference>
<dbReference type="EMBL" id="JADIMD010000025">
    <property type="protein sequence ID" value="MBO8474040.1"/>
    <property type="molecule type" value="Genomic_DNA"/>
</dbReference>
<reference evidence="1" key="1">
    <citation type="submission" date="2020-10" db="EMBL/GenBank/DDBJ databases">
        <authorList>
            <person name="Gilroy R."/>
        </authorList>
    </citation>
    <scope>NUCLEOTIDE SEQUENCE</scope>
    <source>
        <strain evidence="1">B1-13419</strain>
    </source>
</reference>
<evidence type="ECO:0000313" key="2">
    <source>
        <dbReference type="Proteomes" id="UP000823757"/>
    </source>
</evidence>
<accession>A0A9D9IKU4</accession>
<name>A0A9D9IKU4_9BACT</name>
<dbReference type="Proteomes" id="UP000823757">
    <property type="component" value="Unassembled WGS sequence"/>
</dbReference>
<dbReference type="AlphaFoldDB" id="A0A9D9IKU4"/>